<feature type="domain" description="NACHT" evidence="1">
    <location>
        <begin position="187"/>
        <end position="323"/>
    </location>
</feature>
<proteinExistence type="predicted"/>
<dbReference type="SUPFAM" id="SSF140869">
    <property type="entry name" value="GUN4-like"/>
    <property type="match status" value="1"/>
</dbReference>
<comment type="caution">
    <text evidence="2">The sequence shown here is derived from an EMBL/GenBank/DDBJ whole genome shotgun (WGS) entry which is preliminary data.</text>
</comment>
<dbReference type="RefSeq" id="WP_008278129.1">
    <property type="nucleotide sequence ID" value="NZ_AAXW01000067.1"/>
</dbReference>
<dbReference type="Gene3D" id="3.40.50.300">
    <property type="entry name" value="P-loop containing nucleotide triphosphate hydrolases"/>
    <property type="match status" value="1"/>
</dbReference>
<dbReference type="Pfam" id="PF05729">
    <property type="entry name" value="NACHT"/>
    <property type="match status" value="1"/>
</dbReference>
<gene>
    <name evidence="2" type="ORF">CY0110_09405</name>
</gene>
<protein>
    <recommendedName>
        <fullName evidence="1">NACHT domain-containing protein</fullName>
    </recommendedName>
</protein>
<dbReference type="Proteomes" id="UP000003781">
    <property type="component" value="Unassembled WGS sequence"/>
</dbReference>
<dbReference type="Gene3D" id="1.10.10.1770">
    <property type="entry name" value="Gun4-like"/>
    <property type="match status" value="1"/>
</dbReference>
<dbReference type="eggNOG" id="COG5635">
    <property type="taxonomic scope" value="Bacteria"/>
</dbReference>
<dbReference type="InterPro" id="IPR008629">
    <property type="entry name" value="GUN4-like"/>
</dbReference>
<evidence type="ECO:0000313" key="2">
    <source>
        <dbReference type="EMBL" id="EAZ88775.1"/>
    </source>
</evidence>
<dbReference type="InterPro" id="IPR037215">
    <property type="entry name" value="GUN4-like_sf"/>
</dbReference>
<keyword evidence="3" id="KW-1185">Reference proteome</keyword>
<reference evidence="2 3" key="1">
    <citation type="submission" date="2007-03" db="EMBL/GenBank/DDBJ databases">
        <authorList>
            <person name="Stal L."/>
            <person name="Ferriera S."/>
            <person name="Johnson J."/>
            <person name="Kravitz S."/>
            <person name="Beeson K."/>
            <person name="Sutton G."/>
            <person name="Rogers Y.-H."/>
            <person name="Friedman R."/>
            <person name="Frazier M."/>
            <person name="Venter J.C."/>
        </authorList>
    </citation>
    <scope>NUCLEOTIDE SEQUENCE [LARGE SCALE GENOMIC DNA]</scope>
    <source>
        <strain evidence="2 3">CCY0110</strain>
    </source>
</reference>
<dbReference type="SUPFAM" id="SSF52540">
    <property type="entry name" value="P-loop containing nucleoside triphosphate hydrolases"/>
    <property type="match status" value="1"/>
</dbReference>
<dbReference type="PANTHER" id="PTHR34800:SF1">
    <property type="entry name" value="TETRAPYRROLE-BINDING PROTEIN, CHLOROPLASTIC"/>
    <property type="match status" value="1"/>
</dbReference>
<dbReference type="AlphaFoldDB" id="A3IXL9"/>
<dbReference type="Pfam" id="PF05419">
    <property type="entry name" value="GUN4"/>
    <property type="match status" value="1"/>
</dbReference>
<evidence type="ECO:0000259" key="1">
    <source>
        <dbReference type="PROSITE" id="PS50837"/>
    </source>
</evidence>
<dbReference type="CDD" id="cd16383">
    <property type="entry name" value="GUN4"/>
    <property type="match status" value="1"/>
</dbReference>
<dbReference type="GO" id="GO:0046906">
    <property type="term" value="F:tetrapyrrole binding"/>
    <property type="evidence" value="ECO:0007669"/>
    <property type="project" value="TreeGrafter"/>
</dbReference>
<evidence type="ECO:0000313" key="3">
    <source>
        <dbReference type="Proteomes" id="UP000003781"/>
    </source>
</evidence>
<dbReference type="Gene3D" id="1.25.40.620">
    <property type="match status" value="1"/>
</dbReference>
<dbReference type="EMBL" id="AAXW01000067">
    <property type="protein sequence ID" value="EAZ88775.1"/>
    <property type="molecule type" value="Genomic_DNA"/>
</dbReference>
<dbReference type="PANTHER" id="PTHR34800">
    <property type="entry name" value="TETRAPYRROLE-BINDING PROTEIN, CHLOROPLASTIC"/>
    <property type="match status" value="1"/>
</dbReference>
<accession>A3IXL9</accession>
<name>A3IXL9_9CHRO</name>
<organism evidence="2 3">
    <name type="scientific">Crocosphaera chwakensis CCY0110</name>
    <dbReference type="NCBI Taxonomy" id="391612"/>
    <lineage>
        <taxon>Bacteria</taxon>
        <taxon>Bacillati</taxon>
        <taxon>Cyanobacteriota</taxon>
        <taxon>Cyanophyceae</taxon>
        <taxon>Oscillatoriophycideae</taxon>
        <taxon>Chroococcales</taxon>
        <taxon>Aphanothecaceae</taxon>
        <taxon>Crocosphaera</taxon>
        <taxon>Crocosphaera chwakensis</taxon>
    </lineage>
</organism>
<dbReference type="InterPro" id="IPR007111">
    <property type="entry name" value="NACHT_NTPase"/>
</dbReference>
<dbReference type="GO" id="GO:0030288">
    <property type="term" value="C:outer membrane-bounded periplasmic space"/>
    <property type="evidence" value="ECO:0007669"/>
    <property type="project" value="TreeGrafter"/>
</dbReference>
<sequence length="755" mass="87726">MNNEPSSKPIQKAVKIILGYAPLGTSGFALVSSIINSDFGNALITVPSTALSTIWAASSQGFLDRLTEIYSEEGKKGADRFKRIQDSFTEAIKWQLAATDDNYLKCQGNECVQYKTEGLNNIFRPQLKDVFVSLELSGNFLRNSDGQNLPLSPGFSWENQLTKQMLSKEGLSIWHILKKASKNTLYRSLIIQAWGGYGKTTLLRHVTYIYTHKLYQKKAYNAPKLLPVLLYLRTWQEVIAITKELDLPTLIEKHHLPNLPQGKDLKLPPNWAKNHLDKGDMLIMFDGFDEVKEDWQKSVSEWIGNCLKNYPKTFFILTSRPAAYGQYQSENRPNTNLFVKPFTLEQQERFLQRWYLSKERHLTDKPDEPIVKAEADRKASSLVAQIKPKEGETTSLSDFAKNPLLLNMIVNLHSSYPDGKLPQGRADLYRSIVRLQLGERPLSRQIDMLLEPNESQQILQQLALFMVQKNLTKIDPEYLQEKLKEYIQLIDESISSQDFLKKIEEVSELLVKVDDQYEFAHKSFQEYLAAAEIKRTQQEDLLLQYWQDQWWKAIIILYVAQLRNPSAFIRRLIQFKHPQAVSLAYECLKETSRQIDFEIETEVRYARYQKLEELLKNQQFKDADYETYRLMIETVGKEERQYFDPEDFDTFPGEELRTIDQLWVKYSKGKFGFSVQKKIYVDKLGGTRNYNEKIWYEFCDRVGWRKGGDYVSYSDLTFELIDTTPVGHLPFLRESTSLFRGDLGSLFSRAKTCHL</sequence>
<dbReference type="PROSITE" id="PS50837">
    <property type="entry name" value="NACHT"/>
    <property type="match status" value="1"/>
</dbReference>
<dbReference type="InterPro" id="IPR027417">
    <property type="entry name" value="P-loop_NTPase"/>
</dbReference>